<proteinExistence type="predicted"/>
<keyword evidence="3" id="KW-1185">Reference proteome</keyword>
<comment type="caution">
    <text evidence="2">The sequence shown here is derived from an EMBL/GenBank/DDBJ whole genome shotgun (WGS) entry which is preliminary data.</text>
</comment>
<protein>
    <recommendedName>
        <fullName evidence="4">DNA damage-binding protein 1</fullName>
    </recommendedName>
</protein>
<dbReference type="Proteomes" id="UP001189429">
    <property type="component" value="Unassembled WGS sequence"/>
</dbReference>
<accession>A0ABN9T0K6</accession>
<name>A0ABN9T0K6_9DINO</name>
<evidence type="ECO:0000313" key="2">
    <source>
        <dbReference type="EMBL" id="CAK0838287.1"/>
    </source>
</evidence>
<reference evidence="2" key="1">
    <citation type="submission" date="2023-10" db="EMBL/GenBank/DDBJ databases">
        <authorList>
            <person name="Chen Y."/>
            <person name="Shah S."/>
            <person name="Dougan E. K."/>
            <person name="Thang M."/>
            <person name="Chan C."/>
        </authorList>
    </citation>
    <scope>NUCLEOTIDE SEQUENCE [LARGE SCALE GENOMIC DNA]</scope>
</reference>
<feature type="compositionally biased region" description="Acidic residues" evidence="1">
    <location>
        <begin position="1"/>
        <end position="10"/>
    </location>
</feature>
<sequence>QAWSAPEDDAGGAPRLERLTSSPLTTRVTAVAADDAGEGLLLLGLASGGAELWRLPPPGASGAAGERLAAWPAAEEGGGPALGVLLRRGGGGEAQVVAVVAQARCLVAHSQGAAAPSRKLLPAEETWIGTWRSARASASRPRS</sequence>
<dbReference type="EMBL" id="CAUYUJ010014212">
    <property type="protein sequence ID" value="CAK0838287.1"/>
    <property type="molecule type" value="Genomic_DNA"/>
</dbReference>
<feature type="non-terminal residue" evidence="2">
    <location>
        <position position="1"/>
    </location>
</feature>
<evidence type="ECO:0008006" key="4">
    <source>
        <dbReference type="Google" id="ProtNLM"/>
    </source>
</evidence>
<organism evidence="2 3">
    <name type="scientific">Prorocentrum cordatum</name>
    <dbReference type="NCBI Taxonomy" id="2364126"/>
    <lineage>
        <taxon>Eukaryota</taxon>
        <taxon>Sar</taxon>
        <taxon>Alveolata</taxon>
        <taxon>Dinophyceae</taxon>
        <taxon>Prorocentrales</taxon>
        <taxon>Prorocentraceae</taxon>
        <taxon>Prorocentrum</taxon>
    </lineage>
</organism>
<feature type="region of interest" description="Disordered" evidence="1">
    <location>
        <begin position="1"/>
        <end position="21"/>
    </location>
</feature>
<evidence type="ECO:0000313" key="3">
    <source>
        <dbReference type="Proteomes" id="UP001189429"/>
    </source>
</evidence>
<evidence type="ECO:0000256" key="1">
    <source>
        <dbReference type="SAM" id="MobiDB-lite"/>
    </source>
</evidence>
<gene>
    <name evidence="2" type="ORF">PCOR1329_LOCUS34263</name>
</gene>